<dbReference type="GO" id="GO:0032259">
    <property type="term" value="P:methylation"/>
    <property type="evidence" value="ECO:0007669"/>
    <property type="project" value="UniProtKB-KW"/>
</dbReference>
<keyword evidence="2" id="KW-1185">Reference proteome</keyword>
<dbReference type="EMBL" id="OCNJ01000006">
    <property type="protein sequence ID" value="SOD96670.1"/>
    <property type="molecule type" value="Genomic_DNA"/>
</dbReference>
<dbReference type="Gene3D" id="3.40.50.1820">
    <property type="entry name" value="alpha/beta hydrolase"/>
    <property type="match status" value="1"/>
</dbReference>
<reference evidence="2" key="1">
    <citation type="submission" date="2017-09" db="EMBL/GenBank/DDBJ databases">
        <authorList>
            <person name="Varghese N."/>
            <person name="Submissions S."/>
        </authorList>
    </citation>
    <scope>NUCLEOTIDE SEQUENCE [LARGE SCALE GENOMIC DNA]</scope>
    <source>
        <strain evidence="2">USBA 140</strain>
    </source>
</reference>
<proteinExistence type="predicted"/>
<accession>A0A286GMD4</accession>
<evidence type="ECO:0000313" key="2">
    <source>
        <dbReference type="Proteomes" id="UP000219621"/>
    </source>
</evidence>
<name>A0A286GMD4_9PROT</name>
<dbReference type="OrthoDB" id="7165362at2"/>
<protein>
    <submittedName>
        <fullName evidence="1">Malonyl-CoA O-methyltransferase/pimeloyl-[acyl-carrier protein] methyl ester esterase</fullName>
    </submittedName>
</protein>
<evidence type="ECO:0000313" key="1">
    <source>
        <dbReference type="EMBL" id="SOD96670.1"/>
    </source>
</evidence>
<dbReference type="RefSeq" id="WP_097279816.1">
    <property type="nucleotide sequence ID" value="NZ_OCNJ01000006.1"/>
</dbReference>
<organism evidence="1 2">
    <name type="scientific">Caenispirillum bisanense</name>
    <dbReference type="NCBI Taxonomy" id="414052"/>
    <lineage>
        <taxon>Bacteria</taxon>
        <taxon>Pseudomonadati</taxon>
        <taxon>Pseudomonadota</taxon>
        <taxon>Alphaproteobacteria</taxon>
        <taxon>Rhodospirillales</taxon>
        <taxon>Novispirillaceae</taxon>
        <taxon>Caenispirillum</taxon>
    </lineage>
</organism>
<dbReference type="AlphaFoldDB" id="A0A286GMD4"/>
<sequence>MTSTVLLVHGWGFDAGVWDAVRPRLDGLSVRALDLGFFGPPDLALPAEPVDLAVGHSMGVLWLLTEGRGRWRRLASVNGFPRFTAAADFPEGTPPRMVQRMAARLADDPAGVLDAFRVRCGAGPTQRAPDAARLAWGLDLLSTGDGRPVPADTAALAGEADPIVPLAMARAGFSNVHALGGGHLLPLTDPAAVAAFIREALPSHE</sequence>
<keyword evidence="1" id="KW-0489">Methyltransferase</keyword>
<gene>
    <name evidence="1" type="ORF">SAMN05421508_10632</name>
</gene>
<dbReference type="InterPro" id="IPR029058">
    <property type="entry name" value="AB_hydrolase_fold"/>
</dbReference>
<dbReference type="GO" id="GO:0008168">
    <property type="term" value="F:methyltransferase activity"/>
    <property type="evidence" value="ECO:0007669"/>
    <property type="project" value="UniProtKB-KW"/>
</dbReference>
<dbReference type="Proteomes" id="UP000219621">
    <property type="component" value="Unassembled WGS sequence"/>
</dbReference>
<dbReference type="SUPFAM" id="SSF53474">
    <property type="entry name" value="alpha/beta-Hydrolases"/>
    <property type="match status" value="1"/>
</dbReference>
<keyword evidence="1" id="KW-0808">Transferase</keyword>